<dbReference type="EMBL" id="MT144312">
    <property type="protein sequence ID" value="QJA52098.1"/>
    <property type="molecule type" value="Genomic_DNA"/>
</dbReference>
<sequence>MKKGKNCLLRRVTGNEIMPFVGGLLEKSGFTKAEQREIEEDPDAFTHLIEAAESRMRVVAILAAYDGLVLKASMGDVPAAKLLFELLHPTYLDRKRGVTDDADVDVPDYSQFIRVLAAAHGEGFHQARRKSLEAGKKTGLFGEETLPGGKFEGQDPEIIDAEFEVKDGGTEGTESPAAPDWKEMFG</sequence>
<dbReference type="AlphaFoldDB" id="A0A6H1ZX62"/>
<feature type="region of interest" description="Disordered" evidence="1">
    <location>
        <begin position="164"/>
        <end position="186"/>
    </location>
</feature>
<accession>A0A6H1ZX62</accession>
<evidence type="ECO:0000313" key="3">
    <source>
        <dbReference type="EMBL" id="QJA59100.1"/>
    </source>
</evidence>
<evidence type="ECO:0000256" key="1">
    <source>
        <dbReference type="SAM" id="MobiDB-lite"/>
    </source>
</evidence>
<evidence type="ECO:0000313" key="2">
    <source>
        <dbReference type="EMBL" id="QJA52098.1"/>
    </source>
</evidence>
<gene>
    <name evidence="5" type="ORF">MM415A00138_0008</name>
    <name evidence="3" type="ORF">MM415B01354_0005</name>
    <name evidence="2" type="ORF">TM448A02481_0005</name>
    <name evidence="4" type="ORF">TM448B00155_0005</name>
</gene>
<reference evidence="2" key="1">
    <citation type="submission" date="2020-03" db="EMBL/GenBank/DDBJ databases">
        <title>The deep terrestrial virosphere.</title>
        <authorList>
            <person name="Holmfeldt K."/>
            <person name="Nilsson E."/>
            <person name="Simone D."/>
            <person name="Lopez-Fernandez M."/>
            <person name="Wu X."/>
            <person name="de Brujin I."/>
            <person name="Lundin D."/>
            <person name="Andersson A."/>
            <person name="Bertilsson S."/>
            <person name="Dopson M."/>
        </authorList>
    </citation>
    <scope>NUCLEOTIDE SEQUENCE</scope>
    <source>
        <strain evidence="5">MM415A00138</strain>
        <strain evidence="3">MM415B01354</strain>
        <strain evidence="2">TM448A02481</strain>
        <strain evidence="4">TM448B00155</strain>
    </source>
</reference>
<proteinExistence type="predicted"/>
<organism evidence="2">
    <name type="scientific">viral metagenome</name>
    <dbReference type="NCBI Taxonomy" id="1070528"/>
    <lineage>
        <taxon>unclassified sequences</taxon>
        <taxon>metagenomes</taxon>
        <taxon>organismal metagenomes</taxon>
    </lineage>
</organism>
<dbReference type="EMBL" id="MT141354">
    <property type="protein sequence ID" value="QJA59100.1"/>
    <property type="molecule type" value="Genomic_DNA"/>
</dbReference>
<evidence type="ECO:0000313" key="4">
    <source>
        <dbReference type="EMBL" id="QJH93889.1"/>
    </source>
</evidence>
<evidence type="ECO:0000313" key="5">
    <source>
        <dbReference type="EMBL" id="QJI05195.1"/>
    </source>
</evidence>
<name>A0A6H1ZX62_9ZZZZ</name>
<dbReference type="EMBL" id="MT144593">
    <property type="protein sequence ID" value="QJH93889.1"/>
    <property type="molecule type" value="Genomic_DNA"/>
</dbReference>
<protein>
    <submittedName>
        <fullName evidence="2">Uncharacterized protein</fullName>
    </submittedName>
</protein>
<dbReference type="EMBL" id="MT145196">
    <property type="protein sequence ID" value="QJI05195.1"/>
    <property type="molecule type" value="Genomic_DNA"/>
</dbReference>